<evidence type="ECO:0000259" key="9">
    <source>
        <dbReference type="Pfam" id="PF12832"/>
    </source>
</evidence>
<dbReference type="PANTHER" id="PTHR23522:SF10">
    <property type="entry name" value="3-PHENYLPROPIONIC ACID TRANSPORTER-RELATED"/>
    <property type="match status" value="1"/>
</dbReference>
<evidence type="ECO:0000256" key="4">
    <source>
        <dbReference type="ARBA" id="ARBA00022519"/>
    </source>
</evidence>
<comment type="subcellular location">
    <subcellularLocation>
        <location evidence="1">Cell inner membrane</location>
        <topology evidence="1">Multi-pass membrane protein</topology>
    </subcellularLocation>
</comment>
<keyword evidence="4" id="KW-0997">Cell inner membrane</keyword>
<dbReference type="NCBIfam" id="NF037955">
    <property type="entry name" value="mfs"/>
    <property type="match status" value="1"/>
</dbReference>
<dbReference type="InterPro" id="IPR024989">
    <property type="entry name" value="MFS_assoc_dom"/>
</dbReference>
<dbReference type="GO" id="GO:0005886">
    <property type="term" value="C:plasma membrane"/>
    <property type="evidence" value="ECO:0007669"/>
    <property type="project" value="UniProtKB-SubCell"/>
</dbReference>
<protein>
    <submittedName>
        <fullName evidence="10">MFS transporter</fullName>
    </submittedName>
</protein>
<keyword evidence="11" id="KW-1185">Reference proteome</keyword>
<dbReference type="GO" id="GO:0015528">
    <property type="term" value="F:lactose:proton symporter activity"/>
    <property type="evidence" value="ECO:0007669"/>
    <property type="project" value="TreeGrafter"/>
</dbReference>
<dbReference type="Proteomes" id="UP000231194">
    <property type="component" value="Unassembled WGS sequence"/>
</dbReference>
<comment type="caution">
    <text evidence="10">The sequence shown here is derived from an EMBL/GenBank/DDBJ whole genome shotgun (WGS) entry which is preliminary data.</text>
</comment>
<evidence type="ECO:0000256" key="5">
    <source>
        <dbReference type="ARBA" id="ARBA00022692"/>
    </source>
</evidence>
<dbReference type="Gene3D" id="1.20.1250.20">
    <property type="entry name" value="MFS general substrate transporter like domains"/>
    <property type="match status" value="2"/>
</dbReference>
<feature type="transmembrane region" description="Helical" evidence="8">
    <location>
        <begin position="148"/>
        <end position="168"/>
    </location>
</feature>
<dbReference type="CDD" id="cd17335">
    <property type="entry name" value="MFS_MFSD6"/>
    <property type="match status" value="1"/>
</dbReference>
<evidence type="ECO:0000256" key="6">
    <source>
        <dbReference type="ARBA" id="ARBA00022989"/>
    </source>
</evidence>
<organism evidence="10 11">
    <name type="scientific">Bradyrhizobium forestalis</name>
    <dbReference type="NCBI Taxonomy" id="1419263"/>
    <lineage>
        <taxon>Bacteria</taxon>
        <taxon>Pseudomonadati</taxon>
        <taxon>Pseudomonadota</taxon>
        <taxon>Alphaproteobacteria</taxon>
        <taxon>Hyphomicrobiales</taxon>
        <taxon>Nitrobacteraceae</taxon>
        <taxon>Bradyrhizobium</taxon>
    </lineage>
</organism>
<feature type="transmembrane region" description="Helical" evidence="8">
    <location>
        <begin position="17"/>
        <end position="36"/>
    </location>
</feature>
<evidence type="ECO:0000256" key="8">
    <source>
        <dbReference type="SAM" id="Phobius"/>
    </source>
</evidence>
<reference evidence="10 11" key="1">
    <citation type="submission" date="2017-11" db="EMBL/GenBank/DDBJ databases">
        <title>Bradyrhizobium forestalis sp. nov., an efficient nitrogen-fixing bacterium isolated from nodules of forest legume species in the Amazon.</title>
        <authorList>
            <person name="Costa E.M."/>
            <person name="Guimaraes A."/>
            <person name="Carvalho T.S."/>
            <person name="Rodrigues T.L."/>
            <person name="Ribeiro P.R.A."/>
            <person name="Lebbe L."/>
            <person name="Willems A."/>
            <person name="Moreira F.M.S."/>
        </authorList>
    </citation>
    <scope>NUCLEOTIDE SEQUENCE [LARGE SCALE GENOMIC DNA]</scope>
    <source>
        <strain evidence="10 11">INPA54B</strain>
    </source>
</reference>
<name>A0A2M8QZM9_9BRAD</name>
<feature type="transmembrane region" description="Helical" evidence="8">
    <location>
        <begin position="299"/>
        <end position="319"/>
    </location>
</feature>
<sequence length="400" mass="42564">MQSESQIPIAAAKKRRFAVNLAVFYSAFFAVLGTHMPFFPVWLKAIGVDAAWIGLINALPAITRFTTLPQVTAFAEKRHAIRAGIMVSVLATAIGFSAVGLLQQQPPLALFLIYALTCIIWTPTMPLTDAYALRGVARYGLDYGPLRLWGSAAFAAGSLACGYLVDVIAPRDLIWVIVAWAVVAVLASLLLQPLDDLGRRTPERHAGKALLRDAGFWAVIASAALIQSSHIAFYTFSAINWQLRGISGLTIAALWTLGVIAEIVVFALSPRFSLHPSTLMAIGGLSAVLRWIVTASEPPLALLAIAQLGHGFSFGMTILGTMNLLVQRVPSHQIARGQGYYAACNGLLGATTSIASGAIYARIGDGVYYVMAAMAAAGAILIWSARHRLIAHPQSEASGG</sequence>
<feature type="transmembrane region" description="Helical" evidence="8">
    <location>
        <begin position="83"/>
        <end position="102"/>
    </location>
</feature>
<evidence type="ECO:0000313" key="10">
    <source>
        <dbReference type="EMBL" id="PJG51027.1"/>
    </source>
</evidence>
<dbReference type="SUPFAM" id="SSF103473">
    <property type="entry name" value="MFS general substrate transporter"/>
    <property type="match status" value="1"/>
</dbReference>
<dbReference type="PANTHER" id="PTHR23522">
    <property type="entry name" value="BLL5896 PROTEIN"/>
    <property type="match status" value="1"/>
</dbReference>
<feature type="transmembrane region" description="Helical" evidence="8">
    <location>
        <begin position="340"/>
        <end position="361"/>
    </location>
</feature>
<dbReference type="Pfam" id="PF12832">
    <property type="entry name" value="MFS_1_like"/>
    <property type="match status" value="1"/>
</dbReference>
<feature type="transmembrane region" description="Helical" evidence="8">
    <location>
        <begin position="108"/>
        <end position="127"/>
    </location>
</feature>
<feature type="transmembrane region" description="Helical" evidence="8">
    <location>
        <begin position="214"/>
        <end position="234"/>
    </location>
</feature>
<gene>
    <name evidence="10" type="ORF">CVM73_33105</name>
</gene>
<feature type="transmembrane region" description="Helical" evidence="8">
    <location>
        <begin position="367"/>
        <end position="385"/>
    </location>
</feature>
<dbReference type="EMBL" id="PGVG01000044">
    <property type="protein sequence ID" value="PJG51027.1"/>
    <property type="molecule type" value="Genomic_DNA"/>
</dbReference>
<dbReference type="GO" id="GO:0030395">
    <property type="term" value="F:lactose binding"/>
    <property type="evidence" value="ECO:0007669"/>
    <property type="project" value="TreeGrafter"/>
</dbReference>
<keyword evidence="6 8" id="KW-1133">Transmembrane helix</keyword>
<evidence type="ECO:0000256" key="2">
    <source>
        <dbReference type="ARBA" id="ARBA00022448"/>
    </source>
</evidence>
<evidence type="ECO:0000256" key="3">
    <source>
        <dbReference type="ARBA" id="ARBA00022475"/>
    </source>
</evidence>
<dbReference type="PIRSF" id="PIRSF004925">
    <property type="entry name" value="HcaT"/>
    <property type="match status" value="1"/>
</dbReference>
<keyword evidence="5 8" id="KW-0812">Transmembrane</keyword>
<evidence type="ECO:0000256" key="7">
    <source>
        <dbReference type="ARBA" id="ARBA00023136"/>
    </source>
</evidence>
<dbReference type="InterPro" id="IPR036259">
    <property type="entry name" value="MFS_trans_sf"/>
</dbReference>
<dbReference type="OrthoDB" id="9150135at2"/>
<keyword evidence="3" id="KW-1003">Cell membrane</keyword>
<proteinExistence type="predicted"/>
<evidence type="ECO:0000256" key="1">
    <source>
        <dbReference type="ARBA" id="ARBA00004429"/>
    </source>
</evidence>
<evidence type="ECO:0000313" key="11">
    <source>
        <dbReference type="Proteomes" id="UP000231194"/>
    </source>
</evidence>
<dbReference type="AlphaFoldDB" id="A0A2M8QZM9"/>
<feature type="transmembrane region" description="Helical" evidence="8">
    <location>
        <begin position="174"/>
        <end position="194"/>
    </location>
</feature>
<accession>A0A2M8QZM9</accession>
<feature type="domain" description="Major facilitator superfamily associated" evidence="9">
    <location>
        <begin position="19"/>
        <end position="364"/>
    </location>
</feature>
<dbReference type="InterPro" id="IPR026032">
    <property type="entry name" value="HcaT-like"/>
</dbReference>
<keyword evidence="2" id="KW-0813">Transport</keyword>
<keyword evidence="7 8" id="KW-0472">Membrane</keyword>
<dbReference type="RefSeq" id="WP_100235944.1">
    <property type="nucleotide sequence ID" value="NZ_PGVG01000044.1"/>
</dbReference>
<feature type="transmembrane region" description="Helical" evidence="8">
    <location>
        <begin position="246"/>
        <end position="267"/>
    </location>
</feature>